<dbReference type="PROSITE" id="PS00647">
    <property type="entry name" value="THYMID_PHOSPHORYLASE"/>
    <property type="match status" value="1"/>
</dbReference>
<dbReference type="GO" id="GO:0005829">
    <property type="term" value="C:cytosol"/>
    <property type="evidence" value="ECO:0007669"/>
    <property type="project" value="TreeGrafter"/>
</dbReference>
<dbReference type="EMBL" id="CAAALY010246801">
    <property type="protein sequence ID" value="VEL33998.1"/>
    <property type="molecule type" value="Genomic_DNA"/>
</dbReference>
<dbReference type="InterPro" id="IPR017872">
    <property type="entry name" value="Pyrmidine_PPase_CS"/>
</dbReference>
<name>A0A3S5AWJ9_9PLAT</name>
<dbReference type="OrthoDB" id="445007at2759"/>
<dbReference type="GO" id="GO:0004645">
    <property type="term" value="F:1,4-alpha-oligoglucan phosphorylase activity"/>
    <property type="evidence" value="ECO:0007669"/>
    <property type="project" value="InterPro"/>
</dbReference>
<dbReference type="PANTHER" id="PTHR10515:SF0">
    <property type="entry name" value="THYMIDINE PHOSPHORYLASE"/>
    <property type="match status" value="1"/>
</dbReference>
<dbReference type="AlphaFoldDB" id="A0A3S5AWJ9"/>
<keyword evidence="1" id="KW-0328">Glycosyltransferase</keyword>
<proteinExistence type="predicted"/>
<evidence type="ECO:0000256" key="1">
    <source>
        <dbReference type="ARBA" id="ARBA00022676"/>
    </source>
</evidence>
<evidence type="ECO:0000313" key="5">
    <source>
        <dbReference type="Proteomes" id="UP000784294"/>
    </source>
</evidence>
<dbReference type="Gene3D" id="3.40.1030.10">
    <property type="entry name" value="Nucleoside phosphorylase/phosphoribosyltransferase catalytic domain"/>
    <property type="match status" value="1"/>
</dbReference>
<dbReference type="InterPro" id="IPR035902">
    <property type="entry name" value="Nuc_phospho_transferase"/>
</dbReference>
<evidence type="ECO:0000313" key="4">
    <source>
        <dbReference type="EMBL" id="VEL33998.1"/>
    </source>
</evidence>
<feature type="domain" description="Glycosyl transferase family 3" evidence="3">
    <location>
        <begin position="1"/>
        <end position="65"/>
    </location>
</feature>
<gene>
    <name evidence="4" type="ORF">PXEA_LOCUS27438</name>
</gene>
<keyword evidence="5" id="KW-1185">Reference proteome</keyword>
<dbReference type="Proteomes" id="UP000784294">
    <property type="component" value="Unassembled WGS sequence"/>
</dbReference>
<reference evidence="4" key="1">
    <citation type="submission" date="2018-11" db="EMBL/GenBank/DDBJ databases">
        <authorList>
            <consortium name="Pathogen Informatics"/>
        </authorList>
    </citation>
    <scope>NUCLEOTIDE SEQUENCE</scope>
</reference>
<dbReference type="SUPFAM" id="SSF52418">
    <property type="entry name" value="Nucleoside phosphorylase/phosphoribosyltransferase catalytic domain"/>
    <property type="match status" value="1"/>
</dbReference>
<sequence>MISGRGLGITGGTLDKLESIPGYQIQLNEKKMHELIQSTGLFIVGQTQHMVPADRVLYSIRDITGSVKSDALITGKHVK</sequence>
<dbReference type="InterPro" id="IPR000053">
    <property type="entry name" value="Thymidine/pyrmidine_PPase"/>
</dbReference>
<dbReference type="GO" id="GO:0006206">
    <property type="term" value="P:pyrimidine nucleobase metabolic process"/>
    <property type="evidence" value="ECO:0007669"/>
    <property type="project" value="InterPro"/>
</dbReference>
<comment type="caution">
    <text evidence="4">The sequence shown here is derived from an EMBL/GenBank/DDBJ whole genome shotgun (WGS) entry which is preliminary data.</text>
</comment>
<dbReference type="PANTHER" id="PTHR10515">
    <property type="entry name" value="THYMIDINE PHOSPHORYLASE"/>
    <property type="match status" value="1"/>
</dbReference>
<organism evidence="4 5">
    <name type="scientific">Protopolystoma xenopodis</name>
    <dbReference type="NCBI Taxonomy" id="117903"/>
    <lineage>
        <taxon>Eukaryota</taxon>
        <taxon>Metazoa</taxon>
        <taxon>Spiralia</taxon>
        <taxon>Lophotrochozoa</taxon>
        <taxon>Platyhelminthes</taxon>
        <taxon>Monogenea</taxon>
        <taxon>Polyopisthocotylea</taxon>
        <taxon>Polystomatidea</taxon>
        <taxon>Polystomatidae</taxon>
        <taxon>Protopolystoma</taxon>
    </lineage>
</organism>
<protein>
    <recommendedName>
        <fullName evidence="3">Glycosyl transferase family 3 domain-containing protein</fullName>
    </recommendedName>
</protein>
<dbReference type="Pfam" id="PF00591">
    <property type="entry name" value="Glycos_transf_3"/>
    <property type="match status" value="1"/>
</dbReference>
<keyword evidence="2" id="KW-0808">Transferase</keyword>
<accession>A0A3S5AWJ9</accession>
<evidence type="ECO:0000256" key="2">
    <source>
        <dbReference type="ARBA" id="ARBA00022679"/>
    </source>
</evidence>
<evidence type="ECO:0000259" key="3">
    <source>
        <dbReference type="Pfam" id="PF00591"/>
    </source>
</evidence>
<dbReference type="InterPro" id="IPR000312">
    <property type="entry name" value="Glycosyl_Trfase_fam3"/>
</dbReference>